<comment type="caution">
    <text evidence="2">The sequence shown here is derived from an EMBL/GenBank/DDBJ whole genome shotgun (WGS) entry which is preliminary data.</text>
</comment>
<proteinExistence type="predicted"/>
<protein>
    <recommendedName>
        <fullName evidence="4">Secreted protein</fullName>
    </recommendedName>
</protein>
<evidence type="ECO:0000313" key="2">
    <source>
        <dbReference type="EMBL" id="TDL11621.1"/>
    </source>
</evidence>
<dbReference type="AlphaFoldDB" id="A0A4V3AZ62"/>
<evidence type="ECO:0008006" key="4">
    <source>
        <dbReference type="Google" id="ProtNLM"/>
    </source>
</evidence>
<sequence length="89" mass="8996">MAVSRLRAAAFLCAAAAPIAGAMGLAPPAGAECVSSNGTTVCSQGTVRGTNNGQGPGTLDTGPTWPYPCEYDWYCNDGGLSIIFTPGRN</sequence>
<gene>
    <name evidence="2" type="ORF">EUA04_00995</name>
</gene>
<dbReference type="EMBL" id="SDLP01000001">
    <property type="protein sequence ID" value="TDL11621.1"/>
    <property type="molecule type" value="Genomic_DNA"/>
</dbReference>
<dbReference type="RefSeq" id="WP_133412590.1">
    <property type="nucleotide sequence ID" value="NZ_JYNU01000057.1"/>
</dbReference>
<organism evidence="2 3">
    <name type="scientific">Mycolicibacterium obuense</name>
    <dbReference type="NCBI Taxonomy" id="1807"/>
    <lineage>
        <taxon>Bacteria</taxon>
        <taxon>Bacillati</taxon>
        <taxon>Actinomycetota</taxon>
        <taxon>Actinomycetes</taxon>
        <taxon>Mycobacteriales</taxon>
        <taxon>Mycobacteriaceae</taxon>
        <taxon>Mycolicibacterium</taxon>
    </lineage>
</organism>
<name>A0A4V3AZ62_9MYCO</name>
<accession>A0A4V3AZ62</accession>
<feature type="chain" id="PRO_5020387388" description="Secreted protein" evidence="1">
    <location>
        <begin position="32"/>
        <end position="89"/>
    </location>
</feature>
<dbReference type="Proteomes" id="UP000294952">
    <property type="component" value="Unassembled WGS sequence"/>
</dbReference>
<evidence type="ECO:0000313" key="3">
    <source>
        <dbReference type="Proteomes" id="UP000294952"/>
    </source>
</evidence>
<reference evidence="2 3" key="1">
    <citation type="submission" date="2019-01" db="EMBL/GenBank/DDBJ databases">
        <title>High-quality-draft genome sequences of five non-tuberculosis mycobacteriaceae isolated from a nosocomial environment.</title>
        <authorList>
            <person name="Tiago I."/>
            <person name="Alarico S."/>
            <person name="Pereira S.G."/>
            <person name="Coelho C."/>
            <person name="Maranha A."/>
            <person name="Empadinhas N."/>
        </authorList>
    </citation>
    <scope>NUCLEOTIDE SEQUENCE [LARGE SCALE GENOMIC DNA]</scope>
    <source>
        <strain evidence="2 3">22DIII</strain>
    </source>
</reference>
<keyword evidence="1" id="KW-0732">Signal</keyword>
<feature type="signal peptide" evidence="1">
    <location>
        <begin position="1"/>
        <end position="31"/>
    </location>
</feature>
<evidence type="ECO:0000256" key="1">
    <source>
        <dbReference type="SAM" id="SignalP"/>
    </source>
</evidence>